<sequence length="136" mass="14808">MAGVVGERPSDLFLLAGVWGKKSQSRFELGLRGGEGTANYFRRKRLLMKMLNRVIPDAVDPSSHPLIQTVTALLGQKNIVRESAESLAKLEIIDITCSPSSTNTVIAEDNQMAQALFTIGKSMPLPVDKKKLSLLA</sequence>
<evidence type="ECO:0000313" key="1">
    <source>
        <dbReference type="EMBL" id="PKU46302.1"/>
    </source>
</evidence>
<dbReference type="EMBL" id="KZ505716">
    <property type="protein sequence ID" value="PKU46302.1"/>
    <property type="molecule type" value="Genomic_DNA"/>
</dbReference>
<gene>
    <name evidence="1" type="ORF">llap_3370</name>
</gene>
<keyword evidence="2" id="KW-1185">Reference proteome</keyword>
<organism evidence="1 2">
    <name type="scientific">Limosa lapponica baueri</name>
    <dbReference type="NCBI Taxonomy" id="1758121"/>
    <lineage>
        <taxon>Eukaryota</taxon>
        <taxon>Metazoa</taxon>
        <taxon>Chordata</taxon>
        <taxon>Craniata</taxon>
        <taxon>Vertebrata</taxon>
        <taxon>Euteleostomi</taxon>
        <taxon>Archelosauria</taxon>
        <taxon>Archosauria</taxon>
        <taxon>Dinosauria</taxon>
        <taxon>Saurischia</taxon>
        <taxon>Theropoda</taxon>
        <taxon>Coelurosauria</taxon>
        <taxon>Aves</taxon>
        <taxon>Neognathae</taxon>
        <taxon>Neoaves</taxon>
        <taxon>Charadriiformes</taxon>
        <taxon>Scolopacidae</taxon>
        <taxon>Limosa</taxon>
    </lineage>
</organism>
<name>A0A2I0UJS2_LIMLA</name>
<protein>
    <submittedName>
        <fullName evidence="1">Uncharacterized protein</fullName>
    </submittedName>
</protein>
<evidence type="ECO:0000313" key="2">
    <source>
        <dbReference type="Proteomes" id="UP000233556"/>
    </source>
</evidence>
<dbReference type="Proteomes" id="UP000233556">
    <property type="component" value="Unassembled WGS sequence"/>
</dbReference>
<accession>A0A2I0UJS2</accession>
<reference evidence="2" key="1">
    <citation type="submission" date="2017-11" db="EMBL/GenBank/DDBJ databases">
        <authorList>
            <person name="Lima N.C."/>
            <person name="Parody-Merino A.M."/>
            <person name="Battley P.F."/>
            <person name="Fidler A.E."/>
            <person name="Prosdocimi F."/>
        </authorList>
    </citation>
    <scope>NUCLEOTIDE SEQUENCE [LARGE SCALE GENOMIC DNA]</scope>
</reference>
<dbReference type="AlphaFoldDB" id="A0A2I0UJS2"/>
<proteinExistence type="predicted"/>
<reference evidence="2" key="2">
    <citation type="submission" date="2017-12" db="EMBL/GenBank/DDBJ databases">
        <title>Genome sequence of the Bar-tailed Godwit (Limosa lapponica baueri).</title>
        <authorList>
            <person name="Lima N.C.B."/>
            <person name="Parody-Merino A.M."/>
            <person name="Battley P.F."/>
            <person name="Fidler A.E."/>
            <person name="Prosdocimi F."/>
        </authorList>
    </citation>
    <scope>NUCLEOTIDE SEQUENCE [LARGE SCALE GENOMIC DNA]</scope>
</reference>